<evidence type="ECO:0000256" key="5">
    <source>
        <dbReference type="ARBA" id="ARBA00022723"/>
    </source>
</evidence>
<keyword evidence="5" id="KW-0479">Metal-binding</keyword>
<evidence type="ECO:0000313" key="10">
    <source>
        <dbReference type="Proteomes" id="UP000734854"/>
    </source>
</evidence>
<comment type="caution">
    <text evidence="9">The sequence shown here is derived from an EMBL/GenBank/DDBJ whole genome shotgun (WGS) entry which is preliminary data.</text>
</comment>
<evidence type="ECO:0000256" key="1">
    <source>
        <dbReference type="ARBA" id="ARBA00001968"/>
    </source>
</evidence>
<organism evidence="9 10">
    <name type="scientific">Zingiber officinale</name>
    <name type="common">Ginger</name>
    <name type="synonym">Amomum zingiber</name>
    <dbReference type="NCBI Taxonomy" id="94328"/>
    <lineage>
        <taxon>Eukaryota</taxon>
        <taxon>Viridiplantae</taxon>
        <taxon>Streptophyta</taxon>
        <taxon>Embryophyta</taxon>
        <taxon>Tracheophyta</taxon>
        <taxon>Spermatophyta</taxon>
        <taxon>Magnoliopsida</taxon>
        <taxon>Liliopsida</taxon>
        <taxon>Zingiberales</taxon>
        <taxon>Zingiberaceae</taxon>
        <taxon>Zingiber</taxon>
    </lineage>
</organism>
<name>A0A8J5IKF3_ZINOF</name>
<evidence type="ECO:0000256" key="6">
    <source>
        <dbReference type="ARBA" id="ARBA00022801"/>
    </source>
</evidence>
<keyword evidence="4" id="KW-0540">Nuclease</keyword>
<dbReference type="GO" id="GO:0046872">
    <property type="term" value="F:metal ion binding"/>
    <property type="evidence" value="ECO:0007669"/>
    <property type="project" value="UniProtKB-KW"/>
</dbReference>
<dbReference type="InterPro" id="IPR027806">
    <property type="entry name" value="HARBI1_dom"/>
</dbReference>
<comment type="similarity">
    <text evidence="3">Belongs to the HARBI1 family.</text>
</comment>
<comment type="cofactor">
    <cofactor evidence="1">
        <name>a divalent metal cation</name>
        <dbReference type="ChEBI" id="CHEBI:60240"/>
    </cofactor>
</comment>
<sequence length="212" mass="24253">MRKGCISTNVLGVCCPNMQFIYVLLGWEGSTHYGRVLRDAILRPHGLRAPRGKQYRLKEFHGHRLETLEEYFNMKHSKARNIIERCFGFFDPQESLIADEEEESDGGSDDEEVEMTTITPSIARGRGKNKQYWTDEEVEALVDALIELASDPLWKDFKFPYLCKLDIVWGKDRVTGLGAEDVVDAIMDANWQKHLSVSSSSDNEDEHVLDIL</sequence>
<dbReference type="Proteomes" id="UP000734854">
    <property type="component" value="Unassembled WGS sequence"/>
</dbReference>
<dbReference type="GO" id="GO:0004518">
    <property type="term" value="F:nuclease activity"/>
    <property type="evidence" value="ECO:0007669"/>
    <property type="project" value="UniProtKB-KW"/>
</dbReference>
<reference evidence="9 10" key="1">
    <citation type="submission" date="2020-08" db="EMBL/GenBank/DDBJ databases">
        <title>Plant Genome Project.</title>
        <authorList>
            <person name="Zhang R.-G."/>
        </authorList>
    </citation>
    <scope>NUCLEOTIDE SEQUENCE [LARGE SCALE GENOMIC DNA]</scope>
    <source>
        <tissue evidence="9">Rhizome</tissue>
    </source>
</reference>
<dbReference type="PANTHER" id="PTHR22930">
    <property type="match status" value="1"/>
</dbReference>
<comment type="subcellular location">
    <subcellularLocation>
        <location evidence="2">Nucleus</location>
    </subcellularLocation>
</comment>
<protein>
    <recommendedName>
        <fullName evidence="8">DDE Tnp4 domain-containing protein</fullName>
    </recommendedName>
</protein>
<dbReference type="Pfam" id="PF13359">
    <property type="entry name" value="DDE_Tnp_4"/>
    <property type="match status" value="1"/>
</dbReference>
<evidence type="ECO:0000256" key="4">
    <source>
        <dbReference type="ARBA" id="ARBA00022722"/>
    </source>
</evidence>
<gene>
    <name evidence="9" type="ORF">ZIOFF_001688</name>
</gene>
<evidence type="ECO:0000256" key="2">
    <source>
        <dbReference type="ARBA" id="ARBA00004123"/>
    </source>
</evidence>
<dbReference type="InterPro" id="IPR045249">
    <property type="entry name" value="HARBI1-like"/>
</dbReference>
<evidence type="ECO:0000256" key="7">
    <source>
        <dbReference type="ARBA" id="ARBA00023242"/>
    </source>
</evidence>
<evidence type="ECO:0000313" key="9">
    <source>
        <dbReference type="EMBL" id="KAG6536630.1"/>
    </source>
</evidence>
<accession>A0A8J5IKF3</accession>
<dbReference type="AlphaFoldDB" id="A0A8J5IKF3"/>
<dbReference type="GO" id="GO:0016787">
    <property type="term" value="F:hydrolase activity"/>
    <property type="evidence" value="ECO:0007669"/>
    <property type="project" value="UniProtKB-KW"/>
</dbReference>
<keyword evidence="6" id="KW-0378">Hydrolase</keyword>
<proteinExistence type="inferred from homology"/>
<feature type="domain" description="DDE Tnp4" evidence="8">
    <location>
        <begin position="2"/>
        <end position="89"/>
    </location>
</feature>
<dbReference type="PANTHER" id="PTHR22930:SF293">
    <property type="entry name" value="PROTEIN ALP1-LIKE"/>
    <property type="match status" value="1"/>
</dbReference>
<evidence type="ECO:0000259" key="8">
    <source>
        <dbReference type="Pfam" id="PF13359"/>
    </source>
</evidence>
<dbReference type="GO" id="GO:0005634">
    <property type="term" value="C:nucleus"/>
    <property type="evidence" value="ECO:0007669"/>
    <property type="project" value="UniProtKB-SubCell"/>
</dbReference>
<evidence type="ECO:0000256" key="3">
    <source>
        <dbReference type="ARBA" id="ARBA00006958"/>
    </source>
</evidence>
<dbReference type="EMBL" id="JACMSC010000001">
    <property type="protein sequence ID" value="KAG6536630.1"/>
    <property type="molecule type" value="Genomic_DNA"/>
</dbReference>
<keyword evidence="10" id="KW-1185">Reference proteome</keyword>
<keyword evidence="7" id="KW-0539">Nucleus</keyword>